<feature type="transmembrane region" description="Helical" evidence="5">
    <location>
        <begin position="91"/>
        <end position="114"/>
    </location>
</feature>
<feature type="transmembrane region" description="Helical" evidence="5">
    <location>
        <begin position="242"/>
        <end position="266"/>
    </location>
</feature>
<reference evidence="7" key="1">
    <citation type="submission" date="2021-01" db="EMBL/GenBank/DDBJ databases">
        <authorList>
            <person name="Corre E."/>
            <person name="Pelletier E."/>
            <person name="Niang G."/>
            <person name="Scheremetjew M."/>
            <person name="Finn R."/>
            <person name="Kale V."/>
            <person name="Holt S."/>
            <person name="Cochrane G."/>
            <person name="Meng A."/>
            <person name="Brown T."/>
            <person name="Cohen L."/>
        </authorList>
    </citation>
    <scope>NUCLEOTIDE SEQUENCE</scope>
    <source>
        <strain evidence="7">NY070348D</strain>
    </source>
</reference>
<evidence type="ECO:0000256" key="3">
    <source>
        <dbReference type="ARBA" id="ARBA00022989"/>
    </source>
</evidence>
<dbReference type="PROSITE" id="PS50259">
    <property type="entry name" value="G_PROTEIN_RECEP_F3_4"/>
    <property type="match status" value="1"/>
</dbReference>
<evidence type="ECO:0000313" key="7">
    <source>
        <dbReference type="EMBL" id="CAD9693481.1"/>
    </source>
</evidence>
<accession>A0A7S2S9F8</accession>
<feature type="transmembrane region" description="Helical" evidence="5">
    <location>
        <begin position="272"/>
        <end position="293"/>
    </location>
</feature>
<comment type="subcellular location">
    <subcellularLocation>
        <location evidence="1">Membrane</location>
        <topology evidence="1">Multi-pass membrane protein</topology>
    </subcellularLocation>
</comment>
<feature type="domain" description="G-protein coupled receptors family 3 profile" evidence="6">
    <location>
        <begin position="208"/>
        <end position="308"/>
    </location>
</feature>
<dbReference type="GO" id="GO:0004930">
    <property type="term" value="F:G protein-coupled receptor activity"/>
    <property type="evidence" value="ECO:0007669"/>
    <property type="project" value="InterPro"/>
</dbReference>
<dbReference type="Pfam" id="PF00003">
    <property type="entry name" value="7tm_3"/>
    <property type="match status" value="1"/>
</dbReference>
<proteinExistence type="predicted"/>
<gene>
    <name evidence="7" type="ORF">QSP1433_LOCUS11719</name>
</gene>
<sequence length="356" mass="39330">MGDGSVVYTLPDDIIQCQTYSNGTQTCFNREYCYVQDPGASDYVVGGHVVNFDQSIAVGMGFVSISVLGCLFATAFLFYNRNRPVILMSQYRMLMLFVWSLLLLNIAVFCQLLSFADFFVNACAVYFYLNFAATTAILMILGLKTWRAHLLFVGTQKLQKMKFPDYYIYAVVGAVELVILIICIAWFVTDKPIPNPCESLNCPVKSGFVTAFGAWTFLLTVVATIVAFIARNVPSIASESKGILFSALIVLIGVIIVLILFYATPLKESQKAMTFCIFTTCVTIFSLFALIFIKYKSLGLTREEVNSRFLTPSLYSTPTISKRSLNQSPVLEANVTIAPSSTSPSDVDATTQVSQV</sequence>
<organism evidence="7">
    <name type="scientific">Mucochytrium quahogii</name>
    <dbReference type="NCBI Taxonomy" id="96639"/>
    <lineage>
        <taxon>Eukaryota</taxon>
        <taxon>Sar</taxon>
        <taxon>Stramenopiles</taxon>
        <taxon>Bigyra</taxon>
        <taxon>Labyrinthulomycetes</taxon>
        <taxon>Thraustochytrida</taxon>
        <taxon>Thraustochytriidae</taxon>
        <taxon>Mucochytrium</taxon>
    </lineage>
</organism>
<dbReference type="AlphaFoldDB" id="A0A7S2S9F8"/>
<feature type="transmembrane region" description="Helical" evidence="5">
    <location>
        <begin position="166"/>
        <end position="188"/>
    </location>
</feature>
<feature type="transmembrane region" description="Helical" evidence="5">
    <location>
        <begin position="126"/>
        <end position="146"/>
    </location>
</feature>
<dbReference type="InterPro" id="IPR017978">
    <property type="entry name" value="GPCR_3_C"/>
</dbReference>
<keyword evidence="3 5" id="KW-1133">Transmembrane helix</keyword>
<evidence type="ECO:0000256" key="4">
    <source>
        <dbReference type="ARBA" id="ARBA00023136"/>
    </source>
</evidence>
<keyword evidence="2 5" id="KW-0812">Transmembrane</keyword>
<evidence type="ECO:0000256" key="2">
    <source>
        <dbReference type="ARBA" id="ARBA00022692"/>
    </source>
</evidence>
<evidence type="ECO:0000256" key="5">
    <source>
        <dbReference type="SAM" id="Phobius"/>
    </source>
</evidence>
<feature type="transmembrane region" description="Helical" evidence="5">
    <location>
        <begin position="56"/>
        <end position="79"/>
    </location>
</feature>
<dbReference type="GO" id="GO:0016020">
    <property type="term" value="C:membrane"/>
    <property type="evidence" value="ECO:0007669"/>
    <property type="project" value="UniProtKB-SubCell"/>
</dbReference>
<evidence type="ECO:0000256" key="1">
    <source>
        <dbReference type="ARBA" id="ARBA00004141"/>
    </source>
</evidence>
<dbReference type="EMBL" id="HBHK01018605">
    <property type="protein sequence ID" value="CAD9693481.1"/>
    <property type="molecule type" value="Transcribed_RNA"/>
</dbReference>
<keyword evidence="4 5" id="KW-0472">Membrane</keyword>
<feature type="transmembrane region" description="Helical" evidence="5">
    <location>
        <begin position="208"/>
        <end position="230"/>
    </location>
</feature>
<protein>
    <recommendedName>
        <fullName evidence="6">G-protein coupled receptors family 3 profile domain-containing protein</fullName>
    </recommendedName>
</protein>
<name>A0A7S2S9F8_9STRA</name>
<evidence type="ECO:0000259" key="6">
    <source>
        <dbReference type="PROSITE" id="PS50259"/>
    </source>
</evidence>